<organism evidence="2">
    <name type="scientific">Noctiluca scintillans</name>
    <name type="common">Sea sparkle</name>
    <name type="synonym">Red tide dinoflagellate</name>
    <dbReference type="NCBI Taxonomy" id="2966"/>
    <lineage>
        <taxon>Eukaryota</taxon>
        <taxon>Sar</taxon>
        <taxon>Alveolata</taxon>
        <taxon>Dinophyceae</taxon>
        <taxon>Noctilucales</taxon>
        <taxon>Noctilucaceae</taxon>
        <taxon>Noctiluca</taxon>
    </lineage>
</organism>
<feature type="region of interest" description="Disordered" evidence="1">
    <location>
        <begin position="165"/>
        <end position="189"/>
    </location>
</feature>
<protein>
    <submittedName>
        <fullName evidence="2">Uncharacterized protein</fullName>
    </submittedName>
</protein>
<name>A0A7S1F822_NOCSC</name>
<sequence length="352" mass="35950">MASGVILDPLPGGALDTAPIGAHVVLEAASGALLHAVRVSDGLVALRAGMVRHFQISRNPPSAAVVRYPPPFSWPSEVEQRQVVERTRLLLGLDLSGTTAALQQAGGVLDLANEAMVSECAASFCVTGLGRSWNIGAAYEASRATPTPTNIRVEEGPATQRHQVLASSSGRAACEDSGERGGAEAMRHAPSAEAAHMNSVVEVLGESAMTSALHVGFRSSAAKTCGSVAAAGFEGYALYREVGEHGDKLDQKKISADQYQERVSESTITSAARAVGGLAGAGMGQLLVPVPVVGAVVGGVCGAAMGGFQATSFASGMLRLAGNKAKGGDDLVRCVEHLPSDPVIEEAECGAL</sequence>
<evidence type="ECO:0000313" key="2">
    <source>
        <dbReference type="EMBL" id="CAD8849043.1"/>
    </source>
</evidence>
<dbReference type="AlphaFoldDB" id="A0A7S1F822"/>
<feature type="compositionally biased region" description="Basic and acidic residues" evidence="1">
    <location>
        <begin position="173"/>
        <end position="187"/>
    </location>
</feature>
<accession>A0A7S1F822</accession>
<gene>
    <name evidence="2" type="ORF">NSCI0253_LOCUS23393</name>
</gene>
<dbReference type="EMBL" id="HBFQ01033243">
    <property type="protein sequence ID" value="CAD8849043.1"/>
    <property type="molecule type" value="Transcribed_RNA"/>
</dbReference>
<reference evidence="2" key="1">
    <citation type="submission" date="2021-01" db="EMBL/GenBank/DDBJ databases">
        <authorList>
            <person name="Corre E."/>
            <person name="Pelletier E."/>
            <person name="Niang G."/>
            <person name="Scheremetjew M."/>
            <person name="Finn R."/>
            <person name="Kale V."/>
            <person name="Holt S."/>
            <person name="Cochrane G."/>
            <person name="Meng A."/>
            <person name="Brown T."/>
            <person name="Cohen L."/>
        </authorList>
    </citation>
    <scope>NUCLEOTIDE SEQUENCE</scope>
</reference>
<evidence type="ECO:0000256" key="1">
    <source>
        <dbReference type="SAM" id="MobiDB-lite"/>
    </source>
</evidence>
<proteinExistence type="predicted"/>